<proteinExistence type="predicted"/>
<feature type="compositionally biased region" description="Polar residues" evidence="1">
    <location>
        <begin position="1"/>
        <end position="37"/>
    </location>
</feature>
<keyword evidence="3" id="KW-1185">Reference proteome</keyword>
<comment type="caution">
    <text evidence="2">The sequence shown here is derived from an EMBL/GenBank/DDBJ whole genome shotgun (WGS) entry which is preliminary data.</text>
</comment>
<evidence type="ECO:0000313" key="2">
    <source>
        <dbReference type="EMBL" id="KAK3794535.1"/>
    </source>
</evidence>
<protein>
    <submittedName>
        <fullName evidence="2">Uncharacterized protein</fullName>
    </submittedName>
</protein>
<dbReference type="AlphaFoldDB" id="A0AAE1E5R0"/>
<evidence type="ECO:0000256" key="1">
    <source>
        <dbReference type="SAM" id="MobiDB-lite"/>
    </source>
</evidence>
<dbReference type="Proteomes" id="UP001283361">
    <property type="component" value="Unassembled WGS sequence"/>
</dbReference>
<accession>A0AAE1E5R0</accession>
<gene>
    <name evidence="2" type="ORF">RRG08_003686</name>
</gene>
<sequence length="130" mass="14553">MLTSAELSISRQSHQSTVDSDIDNQLCQEDRTSQTVNRKTECPGCMSSSDQLGPRSCDDRPGQPQGLIPLRATPVVRTRDGRVSLMLLSVVLVISHLGLELDQITVICQHFNWLSHRSDPPSWLQWRSVT</sequence>
<name>A0AAE1E5R0_9GAST</name>
<evidence type="ECO:0000313" key="3">
    <source>
        <dbReference type="Proteomes" id="UP001283361"/>
    </source>
</evidence>
<reference evidence="2" key="1">
    <citation type="journal article" date="2023" name="G3 (Bethesda)">
        <title>A reference genome for the long-term kleptoplast-retaining sea slug Elysia crispata morphotype clarki.</title>
        <authorList>
            <person name="Eastman K.E."/>
            <person name="Pendleton A.L."/>
            <person name="Shaikh M.A."/>
            <person name="Suttiyut T."/>
            <person name="Ogas R."/>
            <person name="Tomko P."/>
            <person name="Gavelis G."/>
            <person name="Widhalm J.R."/>
            <person name="Wisecaver J.H."/>
        </authorList>
    </citation>
    <scope>NUCLEOTIDE SEQUENCE</scope>
    <source>
        <strain evidence="2">ECLA1</strain>
    </source>
</reference>
<feature type="region of interest" description="Disordered" evidence="1">
    <location>
        <begin position="1"/>
        <end position="65"/>
    </location>
</feature>
<organism evidence="2 3">
    <name type="scientific">Elysia crispata</name>
    <name type="common">lettuce slug</name>
    <dbReference type="NCBI Taxonomy" id="231223"/>
    <lineage>
        <taxon>Eukaryota</taxon>
        <taxon>Metazoa</taxon>
        <taxon>Spiralia</taxon>
        <taxon>Lophotrochozoa</taxon>
        <taxon>Mollusca</taxon>
        <taxon>Gastropoda</taxon>
        <taxon>Heterobranchia</taxon>
        <taxon>Euthyneura</taxon>
        <taxon>Panpulmonata</taxon>
        <taxon>Sacoglossa</taxon>
        <taxon>Placobranchoidea</taxon>
        <taxon>Plakobranchidae</taxon>
        <taxon>Elysia</taxon>
    </lineage>
</organism>
<dbReference type="EMBL" id="JAWDGP010001105">
    <property type="protein sequence ID" value="KAK3794535.1"/>
    <property type="molecule type" value="Genomic_DNA"/>
</dbReference>